<sequence length="393" mass="43719">MNIQNHYHKRRALDALEEQDADRKQLIRLAVMHVIGLSQRKTGSAPVPSGTSEDLNQKCLNYELSINKLKQEWNTKDKINEATIDKLKQEIAKLKQQLKRPGSSQGSSNLFYNTKHPQLKPQTSLSYSTSPYLSRALDTKSFLSPTLNSLNKTTVRNPLLVSPIQNTERRGKYMTSNTMKQLQVPKRQTKPTRSILETPTKGLYDPPSPNKSPSRMSFVENFDKSDSSNDESGYGTLFNGKVKLSTTSSRKVSNNEGKENILMEEKEGPDANSTSIMGDDSENITVITANSNVDSSNNASEDEEYASANSTVAGASNTSGKRKQSKRLNFAESRTQSLSQGLNLDQDGANSLDYYKEGNFAEGADESPNFKTKASTSTTTTFEKKKRRVFKIT</sequence>
<dbReference type="HOGENOM" id="CLU_624226_0_0_1"/>
<dbReference type="EMBL" id="GL996528">
    <property type="protein sequence ID" value="EGV60672.1"/>
    <property type="molecule type" value="Genomic_DNA"/>
</dbReference>
<dbReference type="KEGG" id="cten:18250580"/>
<feature type="compositionally biased region" description="Polar residues" evidence="1">
    <location>
        <begin position="102"/>
        <end position="116"/>
    </location>
</feature>
<dbReference type="OrthoDB" id="4089586at2759"/>
<feature type="region of interest" description="Disordered" evidence="1">
    <location>
        <begin position="291"/>
        <end position="393"/>
    </location>
</feature>
<accession>G3BFE9</accession>
<feature type="region of interest" description="Disordered" evidence="1">
    <location>
        <begin position="197"/>
        <end position="278"/>
    </location>
</feature>
<feature type="compositionally biased region" description="Polar residues" evidence="1">
    <location>
        <begin position="244"/>
        <end position="255"/>
    </location>
</feature>
<dbReference type="RefSeq" id="XP_006689886.1">
    <property type="nucleotide sequence ID" value="XM_006689823.1"/>
</dbReference>
<dbReference type="eggNOG" id="ENOG502RM5B">
    <property type="taxonomic scope" value="Eukaryota"/>
</dbReference>
<keyword evidence="3" id="KW-1185">Reference proteome</keyword>
<feature type="compositionally biased region" description="Basic and acidic residues" evidence="1">
    <location>
        <begin position="256"/>
        <end position="269"/>
    </location>
</feature>
<feature type="region of interest" description="Disordered" evidence="1">
    <location>
        <begin position="96"/>
        <end position="126"/>
    </location>
</feature>
<proteinExistence type="predicted"/>
<dbReference type="GeneID" id="18250580"/>
<dbReference type="Proteomes" id="UP000000707">
    <property type="component" value="Unassembled WGS sequence"/>
</dbReference>
<reference evidence="2 3" key="1">
    <citation type="journal article" date="2011" name="Proc. Natl. Acad. Sci. U.S.A.">
        <title>Comparative genomics of xylose-fermenting fungi for enhanced biofuel production.</title>
        <authorList>
            <person name="Wohlbach D.J."/>
            <person name="Kuo A."/>
            <person name="Sato T.K."/>
            <person name="Potts K.M."/>
            <person name="Salamov A.A."/>
            <person name="LaButti K.M."/>
            <person name="Sun H."/>
            <person name="Clum A."/>
            <person name="Pangilinan J.L."/>
            <person name="Lindquist E.A."/>
            <person name="Lucas S."/>
            <person name="Lapidus A."/>
            <person name="Jin M."/>
            <person name="Gunawan C."/>
            <person name="Balan V."/>
            <person name="Dale B.E."/>
            <person name="Jeffries T.W."/>
            <person name="Zinkel R."/>
            <person name="Barry K.W."/>
            <person name="Grigoriev I.V."/>
            <person name="Gasch A.P."/>
        </authorList>
    </citation>
    <scope>NUCLEOTIDE SEQUENCE [LARGE SCALE GENOMIC DNA]</scope>
    <source>
        <strain evidence="3">ATCC 10573 / BCRC 21748 / CBS 615 / JCM 9827 / NBRC 10315 / NRRL Y-1498 / VKM Y-70</strain>
    </source>
</reference>
<name>G3BFE9_CANTC</name>
<evidence type="ECO:0000313" key="2">
    <source>
        <dbReference type="EMBL" id="EGV60672.1"/>
    </source>
</evidence>
<organism evidence="3">
    <name type="scientific">Candida tenuis (strain ATCC 10573 / BCRC 21748 / CBS 615 / JCM 9827 / NBRC 10315 / NRRL Y-1498 / VKM Y-70)</name>
    <name type="common">Yeast</name>
    <name type="synonym">Yamadazyma tenuis</name>
    <dbReference type="NCBI Taxonomy" id="590646"/>
    <lineage>
        <taxon>Eukaryota</taxon>
        <taxon>Fungi</taxon>
        <taxon>Dikarya</taxon>
        <taxon>Ascomycota</taxon>
        <taxon>Saccharomycotina</taxon>
        <taxon>Pichiomycetes</taxon>
        <taxon>Debaryomycetaceae</taxon>
        <taxon>Yamadazyma</taxon>
    </lineage>
</organism>
<gene>
    <name evidence="2" type="ORF">CANTEDRAFT_96118</name>
</gene>
<protein>
    <submittedName>
        <fullName evidence="2">Uncharacterized protein</fullName>
    </submittedName>
</protein>
<evidence type="ECO:0000256" key="1">
    <source>
        <dbReference type="SAM" id="MobiDB-lite"/>
    </source>
</evidence>
<feature type="compositionally biased region" description="Polar residues" evidence="1">
    <location>
        <begin position="332"/>
        <end position="343"/>
    </location>
</feature>
<evidence type="ECO:0000313" key="3">
    <source>
        <dbReference type="Proteomes" id="UP000000707"/>
    </source>
</evidence>
<feature type="compositionally biased region" description="Basic residues" evidence="1">
    <location>
        <begin position="384"/>
        <end position="393"/>
    </location>
</feature>
<feature type="compositionally biased region" description="Low complexity" evidence="1">
    <location>
        <begin position="371"/>
        <end position="381"/>
    </location>
</feature>
<dbReference type="AlphaFoldDB" id="G3BFE9"/>